<protein>
    <submittedName>
        <fullName evidence="1">Uncharacterized protein</fullName>
    </submittedName>
</protein>
<accession>A0A0A9E6P5</accession>
<evidence type="ECO:0000313" key="1">
    <source>
        <dbReference type="EMBL" id="JAD91612.1"/>
    </source>
</evidence>
<dbReference type="EMBL" id="GBRH01206283">
    <property type="protein sequence ID" value="JAD91612.1"/>
    <property type="molecule type" value="Transcribed_RNA"/>
</dbReference>
<dbReference type="AlphaFoldDB" id="A0A0A9E6P5"/>
<organism evidence="1">
    <name type="scientific">Arundo donax</name>
    <name type="common">Giant reed</name>
    <name type="synonym">Donax arundinaceus</name>
    <dbReference type="NCBI Taxonomy" id="35708"/>
    <lineage>
        <taxon>Eukaryota</taxon>
        <taxon>Viridiplantae</taxon>
        <taxon>Streptophyta</taxon>
        <taxon>Embryophyta</taxon>
        <taxon>Tracheophyta</taxon>
        <taxon>Spermatophyta</taxon>
        <taxon>Magnoliopsida</taxon>
        <taxon>Liliopsida</taxon>
        <taxon>Poales</taxon>
        <taxon>Poaceae</taxon>
        <taxon>PACMAD clade</taxon>
        <taxon>Arundinoideae</taxon>
        <taxon>Arundineae</taxon>
        <taxon>Arundo</taxon>
    </lineage>
</organism>
<sequence>MTQMYMFGTKVGWLKLAINHHSQLLANIKFT</sequence>
<name>A0A0A9E6P5_ARUDO</name>
<proteinExistence type="predicted"/>
<reference evidence="1" key="2">
    <citation type="journal article" date="2015" name="Data Brief">
        <title>Shoot transcriptome of the giant reed, Arundo donax.</title>
        <authorList>
            <person name="Barrero R.A."/>
            <person name="Guerrero F.D."/>
            <person name="Moolhuijzen P."/>
            <person name="Goolsby J.A."/>
            <person name="Tidwell J."/>
            <person name="Bellgard S.E."/>
            <person name="Bellgard M.I."/>
        </authorList>
    </citation>
    <scope>NUCLEOTIDE SEQUENCE</scope>
    <source>
        <tissue evidence="1">Shoot tissue taken approximately 20 cm above the soil surface</tissue>
    </source>
</reference>
<reference evidence="1" key="1">
    <citation type="submission" date="2014-09" db="EMBL/GenBank/DDBJ databases">
        <authorList>
            <person name="Magalhaes I.L.F."/>
            <person name="Oliveira U."/>
            <person name="Santos F.R."/>
            <person name="Vidigal T.H.D.A."/>
            <person name="Brescovit A.D."/>
            <person name="Santos A.J."/>
        </authorList>
    </citation>
    <scope>NUCLEOTIDE SEQUENCE</scope>
    <source>
        <tissue evidence="1">Shoot tissue taken approximately 20 cm above the soil surface</tissue>
    </source>
</reference>